<reference evidence="2 3" key="1">
    <citation type="submission" date="2023-08" db="EMBL/GenBank/DDBJ databases">
        <title>Black Yeasts Isolated from many extreme environments.</title>
        <authorList>
            <person name="Coleine C."/>
            <person name="Stajich J.E."/>
            <person name="Selbmann L."/>
        </authorList>
    </citation>
    <scope>NUCLEOTIDE SEQUENCE [LARGE SCALE GENOMIC DNA]</scope>
    <source>
        <strain evidence="2 3">CCFEE 5792</strain>
    </source>
</reference>
<sequence>MLRYLFSRSRSIRVPSKNGQFGVQKVSVTKNSRFNASRFLTTFVISVCVVRTVDHVFSDRDLKKGFDRLKSKEWWAGHWKQAQQQTSADGAGRSEPDNEKAIHLMLPIWVRRAQRGWYKEDDPQWKANQSFAQDKKRQDAVATKISALVREHLLSDQYRGWVQYLQTLQIGMELDLVIPIAPAAHYEVPCIFISPSGDVAYGWRRLPDSVGAKMDRIFHPVMLSKAFYAGCKEFARVTYIITKARVADSMSAFREEGEANKTLSKEEKANRSLAIAKASDQTLKRVLPFLRGEYADDDPRQAYRDAVRAMTYKAAIERGCVVFRNYWVMGQATEMQKPNGSLVCFKGTVRCKGDKGQLLLHVAVFYDVATESIIGKPVYSAAEIVPHPDHWHGGKSHNQAQQAIAISGAHPKPAKPALKRPANSTEPPRETSAQSSPPVKDEEE</sequence>
<name>A0AAV9N6Y7_9EURO</name>
<dbReference type="AlphaFoldDB" id="A0AAV9N6Y7"/>
<organism evidence="2 3">
    <name type="scientific">Exophiala bonariae</name>
    <dbReference type="NCBI Taxonomy" id="1690606"/>
    <lineage>
        <taxon>Eukaryota</taxon>
        <taxon>Fungi</taxon>
        <taxon>Dikarya</taxon>
        <taxon>Ascomycota</taxon>
        <taxon>Pezizomycotina</taxon>
        <taxon>Eurotiomycetes</taxon>
        <taxon>Chaetothyriomycetidae</taxon>
        <taxon>Chaetothyriales</taxon>
        <taxon>Herpotrichiellaceae</taxon>
        <taxon>Exophiala</taxon>
    </lineage>
</organism>
<protein>
    <recommendedName>
        <fullName evidence="4">Tim44-like domain-containing protein</fullName>
    </recommendedName>
</protein>
<proteinExistence type="predicted"/>
<evidence type="ECO:0000256" key="1">
    <source>
        <dbReference type="SAM" id="MobiDB-lite"/>
    </source>
</evidence>
<gene>
    <name evidence="2" type="ORF">LTR84_003668</name>
</gene>
<dbReference type="Proteomes" id="UP001358417">
    <property type="component" value="Unassembled WGS sequence"/>
</dbReference>
<dbReference type="GeneID" id="89971851"/>
<feature type="compositionally biased region" description="Low complexity" evidence="1">
    <location>
        <begin position="409"/>
        <end position="422"/>
    </location>
</feature>
<dbReference type="RefSeq" id="XP_064704973.1">
    <property type="nucleotide sequence ID" value="XM_064847252.1"/>
</dbReference>
<evidence type="ECO:0000313" key="3">
    <source>
        <dbReference type="Proteomes" id="UP001358417"/>
    </source>
</evidence>
<feature type="region of interest" description="Disordered" evidence="1">
    <location>
        <begin position="389"/>
        <end position="444"/>
    </location>
</feature>
<dbReference type="EMBL" id="JAVRRD010000017">
    <property type="protein sequence ID" value="KAK5050387.1"/>
    <property type="molecule type" value="Genomic_DNA"/>
</dbReference>
<accession>A0AAV9N6Y7</accession>
<comment type="caution">
    <text evidence="2">The sequence shown here is derived from an EMBL/GenBank/DDBJ whole genome shotgun (WGS) entry which is preliminary data.</text>
</comment>
<evidence type="ECO:0008006" key="4">
    <source>
        <dbReference type="Google" id="ProtNLM"/>
    </source>
</evidence>
<evidence type="ECO:0000313" key="2">
    <source>
        <dbReference type="EMBL" id="KAK5050387.1"/>
    </source>
</evidence>
<keyword evidence="3" id="KW-1185">Reference proteome</keyword>
<feature type="compositionally biased region" description="Polar residues" evidence="1">
    <location>
        <begin position="423"/>
        <end position="437"/>
    </location>
</feature>